<dbReference type="EMBL" id="BK032638">
    <property type="protein sequence ID" value="DAF52510.1"/>
    <property type="molecule type" value="Genomic_DNA"/>
</dbReference>
<dbReference type="SUPFAM" id="SSF47413">
    <property type="entry name" value="lambda repressor-like DNA-binding domains"/>
    <property type="match status" value="1"/>
</dbReference>
<dbReference type="Gene3D" id="1.10.260.40">
    <property type="entry name" value="lambda repressor-like DNA-binding domains"/>
    <property type="match status" value="1"/>
</dbReference>
<name>A0A8S5SNH4_9CAUD</name>
<dbReference type="PROSITE" id="PS50943">
    <property type="entry name" value="HTH_CROC1"/>
    <property type="match status" value="1"/>
</dbReference>
<proteinExistence type="predicted"/>
<dbReference type="CDD" id="cd00093">
    <property type="entry name" value="HTH_XRE"/>
    <property type="match status" value="1"/>
</dbReference>
<reference evidence="2" key="1">
    <citation type="journal article" date="2021" name="Proc. Natl. Acad. Sci. U.S.A.">
        <title>A Catalog of Tens of Thousands of Viruses from Human Metagenomes Reveals Hidden Associations with Chronic Diseases.</title>
        <authorList>
            <person name="Tisza M.J."/>
            <person name="Buck C.B."/>
        </authorList>
    </citation>
    <scope>NUCLEOTIDE SEQUENCE</scope>
    <source>
        <strain evidence="2">CtCb814</strain>
    </source>
</reference>
<dbReference type="InterPro" id="IPR010982">
    <property type="entry name" value="Lambda_DNA-bd_dom_sf"/>
</dbReference>
<feature type="domain" description="HTH cro/C1-type" evidence="1">
    <location>
        <begin position="25"/>
        <end position="68"/>
    </location>
</feature>
<sequence>MTEEEQKKIFANNLNHYINASGKQQKEVARELGFAQTTFNTWCVGKIMPRSGKIQAIADYFGILKSDLTEQKKYDDLGGEFMDVCVKINLSDERFQKIVIDYYDLSKEKKEAFCNFYEKFILRD</sequence>
<protein>
    <submittedName>
        <fullName evidence="2">Repressor protein CI</fullName>
    </submittedName>
</protein>
<accession>A0A8S5SNH4</accession>
<organism evidence="2">
    <name type="scientific">Siphoviridae sp. ctCb814</name>
    <dbReference type="NCBI Taxonomy" id="2827808"/>
    <lineage>
        <taxon>Viruses</taxon>
        <taxon>Duplodnaviria</taxon>
        <taxon>Heunggongvirae</taxon>
        <taxon>Uroviricota</taxon>
        <taxon>Caudoviricetes</taxon>
    </lineage>
</organism>
<evidence type="ECO:0000259" key="1">
    <source>
        <dbReference type="PROSITE" id="PS50943"/>
    </source>
</evidence>
<dbReference type="Pfam" id="PF01381">
    <property type="entry name" value="HTH_3"/>
    <property type="match status" value="1"/>
</dbReference>
<evidence type="ECO:0000313" key="2">
    <source>
        <dbReference type="EMBL" id="DAF52510.1"/>
    </source>
</evidence>
<dbReference type="InterPro" id="IPR001387">
    <property type="entry name" value="Cro/C1-type_HTH"/>
</dbReference>
<dbReference type="GO" id="GO:0003677">
    <property type="term" value="F:DNA binding"/>
    <property type="evidence" value="ECO:0007669"/>
    <property type="project" value="InterPro"/>
</dbReference>